<evidence type="ECO:0000313" key="2">
    <source>
        <dbReference type="Proteomes" id="UP000094622"/>
    </source>
</evidence>
<dbReference type="EMBL" id="MCRJ01000191">
    <property type="protein sequence ID" value="ODN68389.1"/>
    <property type="molecule type" value="Genomic_DNA"/>
</dbReference>
<protein>
    <submittedName>
        <fullName evidence="1">Uncharacterized protein</fullName>
    </submittedName>
</protein>
<organism evidence="1 2">
    <name type="scientific">Methylobrevis pamukkalensis</name>
    <dbReference type="NCBI Taxonomy" id="1439726"/>
    <lineage>
        <taxon>Bacteria</taxon>
        <taxon>Pseudomonadati</taxon>
        <taxon>Pseudomonadota</taxon>
        <taxon>Alphaproteobacteria</taxon>
        <taxon>Hyphomicrobiales</taxon>
        <taxon>Pleomorphomonadaceae</taxon>
        <taxon>Methylobrevis</taxon>
    </lineage>
</organism>
<gene>
    <name evidence="1" type="ORF">A6302_04315</name>
</gene>
<keyword evidence="2" id="KW-1185">Reference proteome</keyword>
<accession>A0A1E3GWD5</accession>
<comment type="caution">
    <text evidence="1">The sequence shown here is derived from an EMBL/GenBank/DDBJ whole genome shotgun (WGS) entry which is preliminary data.</text>
</comment>
<reference evidence="1 2" key="1">
    <citation type="submission" date="2016-07" db="EMBL/GenBank/DDBJ databases">
        <title>Draft Genome Sequence of Methylobrevis pamukkalensis PK2.</title>
        <authorList>
            <person name="Vasilenko O.V."/>
            <person name="Doronina N.V."/>
            <person name="Shmareva M.N."/>
            <person name="Tarlachkov S.V."/>
            <person name="Mustakhimov I."/>
            <person name="Trotsenko Y.A."/>
        </authorList>
    </citation>
    <scope>NUCLEOTIDE SEQUENCE [LARGE SCALE GENOMIC DNA]</scope>
    <source>
        <strain evidence="1 2">PK2</strain>
    </source>
</reference>
<dbReference type="AlphaFoldDB" id="A0A1E3GWD5"/>
<evidence type="ECO:0000313" key="1">
    <source>
        <dbReference type="EMBL" id="ODN68389.1"/>
    </source>
</evidence>
<proteinExistence type="predicted"/>
<name>A0A1E3GWD5_9HYPH</name>
<sequence>MTTMRRMPHGHLPTTMDFAAVSDHVRLPGRFFAALVAADGTLRR</sequence>
<dbReference type="Proteomes" id="UP000094622">
    <property type="component" value="Unassembled WGS sequence"/>
</dbReference>